<proteinExistence type="predicted"/>
<dbReference type="GeneID" id="63709058"/>
<dbReference type="InterPro" id="IPR036928">
    <property type="entry name" value="AS_sf"/>
</dbReference>
<gene>
    <name evidence="1" type="ORF">PGRI_060440</name>
</gene>
<evidence type="ECO:0000313" key="2">
    <source>
        <dbReference type="Proteomes" id="UP000070168"/>
    </source>
</evidence>
<dbReference type="OMA" id="WIDCAIG"/>
<dbReference type="AlphaFoldDB" id="A0A135LM88"/>
<dbReference type="SUPFAM" id="SSF75304">
    <property type="entry name" value="Amidase signature (AS) enzymes"/>
    <property type="match status" value="1"/>
</dbReference>
<name>A0A135LM88_PENPA</name>
<accession>A0A135LM88</accession>
<reference evidence="1 2" key="1">
    <citation type="journal article" date="2016" name="BMC Genomics">
        <title>Genome sequencing and secondary metabolism of the postharvest pathogen Penicillium griseofulvum.</title>
        <authorList>
            <person name="Banani H."/>
            <person name="Marcet-Houben M."/>
            <person name="Ballester A.R."/>
            <person name="Abbruscato P."/>
            <person name="Gonzalez-Candelas L."/>
            <person name="Gabaldon T."/>
            <person name="Spadaro D."/>
        </authorList>
    </citation>
    <scope>NUCLEOTIDE SEQUENCE [LARGE SCALE GENOMIC DNA]</scope>
    <source>
        <strain evidence="1 2">PG3</strain>
    </source>
</reference>
<organism evidence="1 2">
    <name type="scientific">Penicillium patulum</name>
    <name type="common">Penicillium griseofulvum</name>
    <dbReference type="NCBI Taxonomy" id="5078"/>
    <lineage>
        <taxon>Eukaryota</taxon>
        <taxon>Fungi</taxon>
        <taxon>Dikarya</taxon>
        <taxon>Ascomycota</taxon>
        <taxon>Pezizomycotina</taxon>
        <taxon>Eurotiomycetes</taxon>
        <taxon>Eurotiomycetidae</taxon>
        <taxon>Eurotiales</taxon>
        <taxon>Aspergillaceae</taxon>
        <taxon>Penicillium</taxon>
    </lineage>
</organism>
<protein>
    <submittedName>
        <fullName evidence="1">Amidase</fullName>
    </submittedName>
</protein>
<dbReference type="Gene3D" id="3.90.1300.10">
    <property type="entry name" value="Amidase signature (AS) domain"/>
    <property type="match status" value="2"/>
</dbReference>
<dbReference type="RefSeq" id="XP_040648613.1">
    <property type="nucleotide sequence ID" value="XM_040793758.1"/>
</dbReference>
<keyword evidence="2" id="KW-1185">Reference proteome</keyword>
<evidence type="ECO:0000313" key="1">
    <source>
        <dbReference type="EMBL" id="KXG50077.1"/>
    </source>
</evidence>
<sequence length="304" mass="33982">MIGREEPLEAVDFRTSFNSRGEEYQSLVGSSNGSAACVAGYDWIDCAIGTDTSSSGRRPAMRYHSDLRSLRDTRRICQEFRHTQGCCSDLDPKHIDPIREAWKQPHPLGTPENLDDYLIDTVLRAYYNAFYHSFVAFREKYAEKHSGKPPYALPSLQYRWETGAAVSEEQHKDAVQRMGIYRDWLLTRMLAGSTSEAEPLVVLPIGNLAPNYREESSPSPLGQSALDQLFLPPILVAPDIAIPIGEVPYESKITKGTEYLPVVIDITGAPTKDQELLQAIEKIMDVSGRPTTVTTGLRVFQCQV</sequence>
<dbReference type="OrthoDB" id="5423360at2759"/>
<comment type="caution">
    <text evidence="1">The sequence shown here is derived from an EMBL/GenBank/DDBJ whole genome shotgun (WGS) entry which is preliminary data.</text>
</comment>
<dbReference type="EMBL" id="LHQR01000048">
    <property type="protein sequence ID" value="KXG50077.1"/>
    <property type="molecule type" value="Genomic_DNA"/>
</dbReference>
<dbReference type="Proteomes" id="UP000070168">
    <property type="component" value="Unassembled WGS sequence"/>
</dbReference>
<dbReference type="STRING" id="5078.A0A135LM88"/>